<dbReference type="InterPro" id="IPR035901">
    <property type="entry name" value="GIY-YIG_endonuc_sf"/>
</dbReference>
<evidence type="ECO:0000313" key="1">
    <source>
        <dbReference type="EMBL" id="AKF12641.1"/>
    </source>
</evidence>
<accession>A0A0F6YNS9</accession>
<dbReference type="Proteomes" id="UP000221947">
    <property type="component" value="Segment"/>
</dbReference>
<keyword evidence="2" id="KW-1185">Reference proteome</keyword>
<proteinExistence type="predicted"/>
<protein>
    <submittedName>
        <fullName evidence="1">HNH DNase-like protein</fullName>
    </submittedName>
</protein>
<organism evidence="1 2">
    <name type="scientific">Sinorhizobium phage phiM7</name>
    <dbReference type="NCBI Taxonomy" id="1647403"/>
    <lineage>
        <taxon>Viruses</taxon>
        <taxon>Duplodnaviria</taxon>
        <taxon>Heunggongvirae</taxon>
        <taxon>Uroviricota</taxon>
        <taxon>Caudoviricetes</taxon>
        <taxon>Emdodecavirus</taxon>
        <taxon>Emdodecavirus M7</taxon>
    </lineage>
</organism>
<name>A0A0F6YNS9_9CAUD</name>
<dbReference type="EMBL" id="KR052480">
    <property type="protein sequence ID" value="AKF12641.1"/>
    <property type="molecule type" value="Genomic_DNA"/>
</dbReference>
<sequence>MDKYGFIYLWYDRKHKRYYVGSHWGTLDDGYDCSSTWMKNSLKRRPQDFKRRILQYVHDRDNILIEEHKWLSLIADEELGTKYYNLTKHHPGHWSTDPDARLTIGQKISKAQTGRLLTDEWKANISKSLEGKVIISDNQKAFLSEDKRKRTYVSNIQLNQTKHVLPEDVDKYLESGWYVGRLPGWKKGEIWCNDGVVSKKVAPDDIPEGFVRGRLKDKTYSFMSPSGETISTNDLRKFCEENNLNYNKVTQLAKGTYCSKSYKGWGMSA</sequence>
<evidence type="ECO:0000313" key="2">
    <source>
        <dbReference type="Proteomes" id="UP000221947"/>
    </source>
</evidence>
<dbReference type="SUPFAM" id="SSF82771">
    <property type="entry name" value="GIY-YIG endonuclease"/>
    <property type="match status" value="1"/>
</dbReference>
<reference evidence="1 2" key="1">
    <citation type="submission" date="2015-04" db="EMBL/GenBank/DDBJ databases">
        <authorList>
            <person name="Schouten J.T."/>
            <person name="Crockett J.T."/>
            <person name="Hodson T.S."/>
            <person name="Hyde J.R."/>
            <person name="Smith T.A."/>
            <person name="Merrill B.D."/>
            <person name="Crook M.B."/>
            <person name="Griffitts J.S."/>
            <person name="Burnett S.H."/>
            <person name="Grose J.H."/>
            <person name="Breakwell D.P."/>
        </authorList>
    </citation>
    <scope>NUCLEOTIDE SEQUENCE [LARGE SCALE GENOMIC DNA]</scope>
</reference>
<gene>
    <name evidence="1" type="ORF">PHIM7_94</name>
</gene>